<sequence>MHHLSALFSLSLVLFASAAPHVKAQSLAGTGFAWFASGTGDTCQILGGDHGERLIFKFRSGVQYAFGSSQACPSELPLDGPTRIYRIHSSSIKPGEMTLVDQRGMGWSVRKEMPGVYKVRRTTQ</sequence>
<feature type="chain" id="PRO_5037092497" description="Alkaline proteinase inhibitor/ Outer membrane lipoprotein Omp19 domain-containing protein" evidence="1">
    <location>
        <begin position="19"/>
        <end position="124"/>
    </location>
</feature>
<name>A0A937D148_9HYPH</name>
<evidence type="ECO:0000313" key="3">
    <source>
        <dbReference type="Proteomes" id="UP000605848"/>
    </source>
</evidence>
<keyword evidence="1" id="KW-0732">Signal</keyword>
<accession>A0A937D148</accession>
<gene>
    <name evidence="2" type="ORF">JKG68_07100</name>
</gene>
<dbReference type="EMBL" id="JAEQMY010000007">
    <property type="protein sequence ID" value="MBL0403725.1"/>
    <property type="molecule type" value="Genomic_DNA"/>
</dbReference>
<reference evidence="2" key="1">
    <citation type="submission" date="2021-01" db="EMBL/GenBank/DDBJ databases">
        <title>Microvirga sp.</title>
        <authorList>
            <person name="Kim M.K."/>
        </authorList>
    </citation>
    <scope>NUCLEOTIDE SEQUENCE</scope>
    <source>
        <strain evidence="2">5420S-16</strain>
    </source>
</reference>
<comment type="caution">
    <text evidence="2">The sequence shown here is derived from an EMBL/GenBank/DDBJ whole genome shotgun (WGS) entry which is preliminary data.</text>
</comment>
<evidence type="ECO:0000256" key="1">
    <source>
        <dbReference type="SAM" id="SignalP"/>
    </source>
</evidence>
<dbReference type="AlphaFoldDB" id="A0A937D148"/>
<dbReference type="RefSeq" id="WP_202057393.1">
    <property type="nucleotide sequence ID" value="NZ_JAEQMY010000007.1"/>
</dbReference>
<protein>
    <recommendedName>
        <fullName evidence="4">Alkaline proteinase inhibitor/ Outer membrane lipoprotein Omp19 domain-containing protein</fullName>
    </recommendedName>
</protein>
<evidence type="ECO:0008006" key="4">
    <source>
        <dbReference type="Google" id="ProtNLM"/>
    </source>
</evidence>
<feature type="signal peptide" evidence="1">
    <location>
        <begin position="1"/>
        <end position="18"/>
    </location>
</feature>
<organism evidence="2 3">
    <name type="scientific">Microvirga aerilata</name>
    <dbReference type="NCBI Taxonomy" id="670292"/>
    <lineage>
        <taxon>Bacteria</taxon>
        <taxon>Pseudomonadati</taxon>
        <taxon>Pseudomonadota</taxon>
        <taxon>Alphaproteobacteria</taxon>
        <taxon>Hyphomicrobiales</taxon>
        <taxon>Methylobacteriaceae</taxon>
        <taxon>Microvirga</taxon>
    </lineage>
</organism>
<dbReference type="Proteomes" id="UP000605848">
    <property type="component" value="Unassembled WGS sequence"/>
</dbReference>
<evidence type="ECO:0000313" key="2">
    <source>
        <dbReference type="EMBL" id="MBL0403725.1"/>
    </source>
</evidence>
<proteinExistence type="predicted"/>
<keyword evidence="3" id="KW-1185">Reference proteome</keyword>